<accession>A0ABD0M3I4</accession>
<dbReference type="EMBL" id="JACVVK020000008">
    <property type="protein sequence ID" value="KAK7506076.1"/>
    <property type="molecule type" value="Genomic_DNA"/>
</dbReference>
<proteinExistence type="predicted"/>
<dbReference type="AlphaFoldDB" id="A0ABD0M3I4"/>
<evidence type="ECO:0000313" key="2">
    <source>
        <dbReference type="Proteomes" id="UP001519460"/>
    </source>
</evidence>
<dbReference type="Proteomes" id="UP001519460">
    <property type="component" value="Unassembled WGS sequence"/>
</dbReference>
<name>A0ABD0M3I4_9CAEN</name>
<sequence>MTEEDLSRQFASEVSVGRAHMQPFLSACPRSSGGQTLTQYVGDRCRLCRCLLPADRVVSDARAGVCRSGLGFACIFAGRTQCWRSNTGWAQALKEKAGVCLTKPSAN</sequence>
<gene>
    <name evidence="1" type="ORF">BaRGS_00002798</name>
</gene>
<keyword evidence="2" id="KW-1185">Reference proteome</keyword>
<reference evidence="1 2" key="1">
    <citation type="journal article" date="2023" name="Sci. Data">
        <title>Genome assembly of the Korean intertidal mud-creeper Batillaria attramentaria.</title>
        <authorList>
            <person name="Patra A.K."/>
            <person name="Ho P.T."/>
            <person name="Jun S."/>
            <person name="Lee S.J."/>
            <person name="Kim Y."/>
            <person name="Won Y.J."/>
        </authorList>
    </citation>
    <scope>NUCLEOTIDE SEQUENCE [LARGE SCALE GENOMIC DNA]</scope>
    <source>
        <strain evidence="1">Wonlab-2016</strain>
    </source>
</reference>
<evidence type="ECO:0000313" key="1">
    <source>
        <dbReference type="EMBL" id="KAK7506076.1"/>
    </source>
</evidence>
<protein>
    <submittedName>
        <fullName evidence="1">Uncharacterized protein</fullName>
    </submittedName>
</protein>
<comment type="caution">
    <text evidence="1">The sequence shown here is derived from an EMBL/GenBank/DDBJ whole genome shotgun (WGS) entry which is preliminary data.</text>
</comment>
<organism evidence="1 2">
    <name type="scientific">Batillaria attramentaria</name>
    <dbReference type="NCBI Taxonomy" id="370345"/>
    <lineage>
        <taxon>Eukaryota</taxon>
        <taxon>Metazoa</taxon>
        <taxon>Spiralia</taxon>
        <taxon>Lophotrochozoa</taxon>
        <taxon>Mollusca</taxon>
        <taxon>Gastropoda</taxon>
        <taxon>Caenogastropoda</taxon>
        <taxon>Sorbeoconcha</taxon>
        <taxon>Cerithioidea</taxon>
        <taxon>Batillariidae</taxon>
        <taxon>Batillaria</taxon>
    </lineage>
</organism>